<evidence type="ECO:0000313" key="1">
    <source>
        <dbReference type="EMBL" id="MDR6237474.1"/>
    </source>
</evidence>
<protein>
    <submittedName>
        <fullName evidence="1">Uncharacterized protein</fullName>
    </submittedName>
</protein>
<dbReference type="RefSeq" id="WP_309936939.1">
    <property type="nucleotide sequence ID" value="NZ_AP025305.1"/>
</dbReference>
<keyword evidence="2" id="KW-1185">Reference proteome</keyword>
<accession>A0AAE4BP24</accession>
<organism evidence="1 2">
    <name type="scientific">Aureibacter tunicatorum</name>
    <dbReference type="NCBI Taxonomy" id="866807"/>
    <lineage>
        <taxon>Bacteria</taxon>
        <taxon>Pseudomonadati</taxon>
        <taxon>Bacteroidota</taxon>
        <taxon>Cytophagia</taxon>
        <taxon>Cytophagales</taxon>
        <taxon>Persicobacteraceae</taxon>
        <taxon>Aureibacter</taxon>
    </lineage>
</organism>
<reference evidence="1" key="1">
    <citation type="submission" date="2023-07" db="EMBL/GenBank/DDBJ databases">
        <title>Genomic Encyclopedia of Type Strains, Phase IV (KMG-IV): sequencing the most valuable type-strain genomes for metagenomic binning, comparative biology and taxonomic classification.</title>
        <authorList>
            <person name="Goeker M."/>
        </authorList>
    </citation>
    <scope>NUCLEOTIDE SEQUENCE</scope>
    <source>
        <strain evidence="1">DSM 26174</strain>
    </source>
</reference>
<evidence type="ECO:0000313" key="2">
    <source>
        <dbReference type="Proteomes" id="UP001185092"/>
    </source>
</evidence>
<comment type="caution">
    <text evidence="1">The sequence shown here is derived from an EMBL/GenBank/DDBJ whole genome shotgun (WGS) entry which is preliminary data.</text>
</comment>
<proteinExistence type="predicted"/>
<dbReference type="AlphaFoldDB" id="A0AAE4BP24"/>
<sequence length="80" mass="9049">MNISDSVEKIKKIDAYIKKVGSVSSEQLAGYMSDSVYDVEGYLNIMIYLGAPIDYDEQSKEYSYSSFKDLEETMSAILHC</sequence>
<dbReference type="Proteomes" id="UP001185092">
    <property type="component" value="Unassembled WGS sequence"/>
</dbReference>
<gene>
    <name evidence="1" type="ORF">HNQ88_000450</name>
</gene>
<dbReference type="EMBL" id="JAVDQD010000001">
    <property type="protein sequence ID" value="MDR6237474.1"/>
    <property type="molecule type" value="Genomic_DNA"/>
</dbReference>
<name>A0AAE4BP24_9BACT</name>